<dbReference type="OrthoDB" id="7831973at2759"/>
<proteinExistence type="predicted"/>
<dbReference type="AlphaFoldDB" id="A0A6P8WLU7"/>
<dbReference type="GeneID" id="117568269"/>
<name>A0A6P8WLU7_DROAB</name>
<evidence type="ECO:0000313" key="2">
    <source>
        <dbReference type="RefSeq" id="XP_034104651.1"/>
    </source>
</evidence>
<gene>
    <name evidence="2" type="primary">LOC117568269</name>
</gene>
<reference evidence="2" key="1">
    <citation type="submission" date="2025-08" db="UniProtKB">
        <authorList>
            <consortium name="RefSeq"/>
        </authorList>
    </citation>
    <scope>IDENTIFICATION</scope>
    <source>
        <strain evidence="2">15112-1751.03</strain>
        <tissue evidence="2">Whole Adult</tissue>
    </source>
</reference>
<accession>A0A6P8WLU7</accession>
<evidence type="ECO:0000313" key="1">
    <source>
        <dbReference type="Proteomes" id="UP000515160"/>
    </source>
</evidence>
<dbReference type="Proteomes" id="UP000515160">
    <property type="component" value="Chromosome 3"/>
</dbReference>
<protein>
    <submittedName>
        <fullName evidence="2">Uncharacterized protein LOC117568269</fullName>
    </submittedName>
</protein>
<keyword evidence="1" id="KW-1185">Reference proteome</keyword>
<sequence length="113" mass="12907">MMRSVNNLLLATSRRSVMREMSVQSHRASKRLTATGLGKQQYRFMQDANQMRKTSTLQSMKEFFMHPLTWDRNNGFLNVVLALAIFSFCFINSCSKCPEEGAQMTSKTAADKD</sequence>
<organism evidence="1 2">
    <name type="scientific">Drosophila albomicans</name>
    <name type="common">Fruit fly</name>
    <dbReference type="NCBI Taxonomy" id="7291"/>
    <lineage>
        <taxon>Eukaryota</taxon>
        <taxon>Metazoa</taxon>
        <taxon>Ecdysozoa</taxon>
        <taxon>Arthropoda</taxon>
        <taxon>Hexapoda</taxon>
        <taxon>Insecta</taxon>
        <taxon>Pterygota</taxon>
        <taxon>Neoptera</taxon>
        <taxon>Endopterygota</taxon>
        <taxon>Diptera</taxon>
        <taxon>Brachycera</taxon>
        <taxon>Muscomorpha</taxon>
        <taxon>Ephydroidea</taxon>
        <taxon>Drosophilidae</taxon>
        <taxon>Drosophila</taxon>
    </lineage>
</organism>
<dbReference type="RefSeq" id="XP_034104651.1">
    <property type="nucleotide sequence ID" value="XM_034248760.2"/>
</dbReference>